<gene>
    <name evidence="2" type="ORF">CFP56_030263</name>
</gene>
<feature type="signal peptide" evidence="1">
    <location>
        <begin position="1"/>
        <end position="21"/>
    </location>
</feature>
<comment type="caution">
    <text evidence="2">The sequence shown here is derived from an EMBL/GenBank/DDBJ whole genome shotgun (WGS) entry which is preliminary data.</text>
</comment>
<dbReference type="EMBL" id="PKMF04000050">
    <property type="protein sequence ID" value="KAK7854981.1"/>
    <property type="molecule type" value="Genomic_DNA"/>
</dbReference>
<keyword evidence="1" id="KW-0732">Signal</keyword>
<protein>
    <submittedName>
        <fullName evidence="2">Uncharacterized protein</fullName>
    </submittedName>
</protein>
<name>A0AAW0LV89_QUESU</name>
<dbReference type="AlphaFoldDB" id="A0AAW0LV89"/>
<keyword evidence="3" id="KW-1185">Reference proteome</keyword>
<proteinExistence type="predicted"/>
<dbReference type="Proteomes" id="UP000237347">
    <property type="component" value="Unassembled WGS sequence"/>
</dbReference>
<evidence type="ECO:0000256" key="1">
    <source>
        <dbReference type="SAM" id="SignalP"/>
    </source>
</evidence>
<organism evidence="2 3">
    <name type="scientific">Quercus suber</name>
    <name type="common">Cork oak</name>
    <dbReference type="NCBI Taxonomy" id="58331"/>
    <lineage>
        <taxon>Eukaryota</taxon>
        <taxon>Viridiplantae</taxon>
        <taxon>Streptophyta</taxon>
        <taxon>Embryophyta</taxon>
        <taxon>Tracheophyta</taxon>
        <taxon>Spermatophyta</taxon>
        <taxon>Magnoliopsida</taxon>
        <taxon>eudicotyledons</taxon>
        <taxon>Gunneridae</taxon>
        <taxon>Pentapetalae</taxon>
        <taxon>rosids</taxon>
        <taxon>fabids</taxon>
        <taxon>Fagales</taxon>
        <taxon>Fagaceae</taxon>
        <taxon>Quercus</taxon>
    </lineage>
</organism>
<evidence type="ECO:0000313" key="2">
    <source>
        <dbReference type="EMBL" id="KAK7854981.1"/>
    </source>
</evidence>
<reference evidence="2 3" key="1">
    <citation type="journal article" date="2018" name="Sci. Data">
        <title>The draft genome sequence of cork oak.</title>
        <authorList>
            <person name="Ramos A.M."/>
            <person name="Usie A."/>
            <person name="Barbosa P."/>
            <person name="Barros P.M."/>
            <person name="Capote T."/>
            <person name="Chaves I."/>
            <person name="Simoes F."/>
            <person name="Abreu I."/>
            <person name="Carrasquinho I."/>
            <person name="Faro C."/>
            <person name="Guimaraes J.B."/>
            <person name="Mendonca D."/>
            <person name="Nobrega F."/>
            <person name="Rodrigues L."/>
            <person name="Saibo N.J.M."/>
            <person name="Varela M.C."/>
            <person name="Egas C."/>
            <person name="Matos J."/>
            <person name="Miguel C.M."/>
            <person name="Oliveira M.M."/>
            <person name="Ricardo C.P."/>
            <person name="Goncalves S."/>
        </authorList>
    </citation>
    <scope>NUCLEOTIDE SEQUENCE [LARGE SCALE GENOMIC DNA]</scope>
    <source>
        <strain evidence="3">cv. HL8</strain>
    </source>
</reference>
<evidence type="ECO:0000313" key="3">
    <source>
        <dbReference type="Proteomes" id="UP000237347"/>
    </source>
</evidence>
<feature type="chain" id="PRO_5044013069" evidence="1">
    <location>
        <begin position="22"/>
        <end position="114"/>
    </location>
</feature>
<sequence length="114" mass="12547">MGLKIIVLFAVYLFGPPLLDLSILVDVVPFVIDCVAQLAFESILYKRGSSCWSLNLEDPAALTSHVIDFTFFLVDLSCFTLVLQYSCLSLTVFKGHICNLAQRGGVLSQVSEDI</sequence>
<accession>A0AAW0LV89</accession>